<dbReference type="GeneID" id="86193152"/>
<protein>
    <submittedName>
        <fullName evidence="6">Sigma-70 family RNA polymerase sigma factor</fullName>
    </submittedName>
</protein>
<keyword evidence="3" id="KW-0238">DNA-binding</keyword>
<dbReference type="SUPFAM" id="SSF88659">
    <property type="entry name" value="Sigma3 and sigma4 domains of RNA polymerase sigma factors"/>
    <property type="match status" value="1"/>
</dbReference>
<dbReference type="EMBL" id="QSQN01000023">
    <property type="protein sequence ID" value="RGK38806.1"/>
    <property type="molecule type" value="Genomic_DNA"/>
</dbReference>
<feature type="domain" description="RNA polymerase sigma factor 70 region 4 type 2" evidence="5">
    <location>
        <begin position="81"/>
        <end position="124"/>
    </location>
</feature>
<dbReference type="RefSeq" id="WP_065532039.1">
    <property type="nucleotide sequence ID" value="NZ_QSQN01000023.1"/>
</dbReference>
<organism evidence="6 7">
    <name type="scientific">[Ruminococcus] lactaris</name>
    <dbReference type="NCBI Taxonomy" id="46228"/>
    <lineage>
        <taxon>Bacteria</taxon>
        <taxon>Bacillati</taxon>
        <taxon>Bacillota</taxon>
        <taxon>Clostridia</taxon>
        <taxon>Lachnospirales</taxon>
        <taxon>Lachnospiraceae</taxon>
        <taxon>Mediterraneibacter</taxon>
    </lineage>
</organism>
<dbReference type="Proteomes" id="UP000260793">
    <property type="component" value="Unassembled WGS sequence"/>
</dbReference>
<gene>
    <name evidence="6" type="ORF">DXD17_09250</name>
</gene>
<dbReference type="NCBIfam" id="TIGR02937">
    <property type="entry name" value="sigma70-ECF"/>
    <property type="match status" value="1"/>
</dbReference>
<dbReference type="GO" id="GO:0003677">
    <property type="term" value="F:DNA binding"/>
    <property type="evidence" value="ECO:0007669"/>
    <property type="project" value="UniProtKB-KW"/>
</dbReference>
<dbReference type="AlphaFoldDB" id="A0A3E4LN79"/>
<keyword evidence="4" id="KW-0804">Transcription</keyword>
<keyword evidence="2" id="KW-0731">Sigma factor</keyword>
<comment type="caution">
    <text evidence="6">The sequence shown here is derived from an EMBL/GenBank/DDBJ whole genome shotgun (WGS) entry which is preliminary data.</text>
</comment>
<dbReference type="InterPro" id="IPR036388">
    <property type="entry name" value="WH-like_DNA-bd_sf"/>
</dbReference>
<reference evidence="6 7" key="1">
    <citation type="submission" date="2018-08" db="EMBL/GenBank/DDBJ databases">
        <title>A genome reference for cultivated species of the human gut microbiota.</title>
        <authorList>
            <person name="Zou Y."/>
            <person name="Xue W."/>
            <person name="Luo G."/>
        </authorList>
    </citation>
    <scope>NUCLEOTIDE SEQUENCE [LARGE SCALE GENOMIC DNA]</scope>
    <source>
        <strain evidence="6 7">TF11-7</strain>
    </source>
</reference>
<dbReference type="InterPro" id="IPR039425">
    <property type="entry name" value="RNA_pol_sigma-70-like"/>
</dbReference>
<dbReference type="CDD" id="cd06171">
    <property type="entry name" value="Sigma70_r4"/>
    <property type="match status" value="1"/>
</dbReference>
<name>A0A3E4LN79_9FIRM</name>
<accession>A0A3E4LN79</accession>
<evidence type="ECO:0000313" key="7">
    <source>
        <dbReference type="Proteomes" id="UP000260793"/>
    </source>
</evidence>
<dbReference type="PANTHER" id="PTHR43133">
    <property type="entry name" value="RNA POLYMERASE ECF-TYPE SIGMA FACTO"/>
    <property type="match status" value="1"/>
</dbReference>
<evidence type="ECO:0000256" key="3">
    <source>
        <dbReference type="ARBA" id="ARBA00023125"/>
    </source>
</evidence>
<evidence type="ECO:0000256" key="4">
    <source>
        <dbReference type="ARBA" id="ARBA00023163"/>
    </source>
</evidence>
<evidence type="ECO:0000256" key="2">
    <source>
        <dbReference type="ARBA" id="ARBA00023082"/>
    </source>
</evidence>
<dbReference type="Pfam" id="PF08281">
    <property type="entry name" value="Sigma70_r4_2"/>
    <property type="match status" value="1"/>
</dbReference>
<dbReference type="Gene3D" id="1.10.10.10">
    <property type="entry name" value="Winged helix-like DNA-binding domain superfamily/Winged helix DNA-binding domain"/>
    <property type="match status" value="1"/>
</dbReference>
<evidence type="ECO:0000259" key="5">
    <source>
        <dbReference type="Pfam" id="PF08281"/>
    </source>
</evidence>
<dbReference type="GO" id="GO:0006352">
    <property type="term" value="P:DNA-templated transcription initiation"/>
    <property type="evidence" value="ECO:0007669"/>
    <property type="project" value="InterPro"/>
</dbReference>
<dbReference type="InterPro" id="IPR014284">
    <property type="entry name" value="RNA_pol_sigma-70_dom"/>
</dbReference>
<evidence type="ECO:0000256" key="1">
    <source>
        <dbReference type="ARBA" id="ARBA00023015"/>
    </source>
</evidence>
<dbReference type="GO" id="GO:0016987">
    <property type="term" value="F:sigma factor activity"/>
    <property type="evidence" value="ECO:0007669"/>
    <property type="project" value="UniProtKB-KW"/>
</dbReference>
<dbReference type="InterPro" id="IPR013324">
    <property type="entry name" value="RNA_pol_sigma_r3/r4-like"/>
</dbReference>
<dbReference type="InterPro" id="IPR013249">
    <property type="entry name" value="RNA_pol_sigma70_r4_t2"/>
</dbReference>
<evidence type="ECO:0000313" key="6">
    <source>
        <dbReference type="EMBL" id="RGK38806.1"/>
    </source>
</evidence>
<proteinExistence type="predicted"/>
<sequence length="146" mass="17710">MEPNRREFQKQCAFQSFCKRVLHNEACNAHDEIRRRRKREVSFCDLALHEERQLYTVDKYFQDEEAEPRYQMAGKEITPKLLLEAIRTLPEEKRTAILLYYFEGMTDVEIGKMFNTSRSTIQYRRTSSFELLKKYLEGHADEWEEW</sequence>
<keyword evidence="1" id="KW-0805">Transcription regulation</keyword>
<dbReference type="PANTHER" id="PTHR43133:SF8">
    <property type="entry name" value="RNA POLYMERASE SIGMA FACTOR HI_1459-RELATED"/>
    <property type="match status" value="1"/>
</dbReference>